<comment type="caution">
    <text evidence="1">The sequence shown here is derived from an EMBL/GenBank/DDBJ whole genome shotgun (WGS) entry which is preliminary data.</text>
</comment>
<evidence type="ECO:0000313" key="1">
    <source>
        <dbReference type="EMBL" id="EHI60865.1"/>
    </source>
</evidence>
<dbReference type="PATRIC" id="fig|742737.3.peg.1160"/>
<keyword evidence="2" id="KW-1185">Reference proteome</keyword>
<organism evidence="1 2">
    <name type="scientific">Hungatella hathewayi WAL-18680</name>
    <dbReference type="NCBI Taxonomy" id="742737"/>
    <lineage>
        <taxon>Bacteria</taxon>
        <taxon>Bacillati</taxon>
        <taxon>Bacillota</taxon>
        <taxon>Clostridia</taxon>
        <taxon>Lachnospirales</taxon>
        <taxon>Lachnospiraceae</taxon>
        <taxon>Hungatella</taxon>
    </lineage>
</organism>
<accession>G5ICC8</accession>
<dbReference type="EMBL" id="ADLN01000010">
    <property type="protein sequence ID" value="EHI60865.1"/>
    <property type="molecule type" value="Genomic_DNA"/>
</dbReference>
<sequence>MGIRKYLGIAFLAGLFLIGVGGGVTFVEFSSFQLGEERVIGNEFMETNVIRETIPQESEPIYVVLDGVSRRNVEIVADSSMRDDEIEVQAEYNAKALYTYSDMYEDDNELHVRYYDKDLYWLNYMDDILTSIKHKKIPNYQWEYYGKHVIRVAPENRDRLVVYN</sequence>
<protein>
    <submittedName>
        <fullName evidence="1">Uncharacterized protein</fullName>
    </submittedName>
</protein>
<dbReference type="AlphaFoldDB" id="G5ICC8"/>
<dbReference type="Proteomes" id="UP000005384">
    <property type="component" value="Unassembled WGS sequence"/>
</dbReference>
<dbReference type="RefSeq" id="WP_006779141.1">
    <property type="nucleotide sequence ID" value="NZ_CP040506.1"/>
</dbReference>
<reference evidence="1 2" key="1">
    <citation type="submission" date="2011-08" db="EMBL/GenBank/DDBJ databases">
        <title>The Genome Sequence of Clostridium hathewayi WAL-18680.</title>
        <authorList>
            <consortium name="The Broad Institute Genome Sequencing Platform"/>
            <person name="Earl A."/>
            <person name="Ward D."/>
            <person name="Feldgarden M."/>
            <person name="Gevers D."/>
            <person name="Finegold S.M."/>
            <person name="Summanen P.H."/>
            <person name="Molitoris D.R."/>
            <person name="Song M."/>
            <person name="Daigneault M."/>
            <person name="Allen-Vercoe E."/>
            <person name="Young S.K."/>
            <person name="Zeng Q."/>
            <person name="Gargeya S."/>
            <person name="Fitzgerald M."/>
            <person name="Haas B."/>
            <person name="Abouelleil A."/>
            <person name="Alvarado L."/>
            <person name="Arachchi H.M."/>
            <person name="Berlin A."/>
            <person name="Brown A."/>
            <person name="Chapman S.B."/>
            <person name="Chen Z."/>
            <person name="Dunbar C."/>
            <person name="Freedman E."/>
            <person name="Gearin G."/>
            <person name="Gellesch M."/>
            <person name="Goldberg J."/>
            <person name="Griggs A."/>
            <person name="Gujja S."/>
            <person name="Heiman D."/>
            <person name="Howarth C."/>
            <person name="Larson L."/>
            <person name="Lui A."/>
            <person name="MacDonald P.J.P."/>
            <person name="Montmayeur A."/>
            <person name="Murphy C."/>
            <person name="Neiman D."/>
            <person name="Pearson M."/>
            <person name="Priest M."/>
            <person name="Roberts A."/>
            <person name="Saif S."/>
            <person name="Shea T."/>
            <person name="Shenoy N."/>
            <person name="Sisk P."/>
            <person name="Stolte C."/>
            <person name="Sykes S."/>
            <person name="Wortman J."/>
            <person name="Nusbaum C."/>
            <person name="Birren B."/>
        </authorList>
    </citation>
    <scope>NUCLEOTIDE SEQUENCE [LARGE SCALE GENOMIC DNA]</scope>
    <source>
        <strain evidence="1 2">WAL-18680</strain>
    </source>
</reference>
<proteinExistence type="predicted"/>
<gene>
    <name evidence="1" type="ORF">HMPREF9473_01155</name>
</gene>
<evidence type="ECO:0000313" key="2">
    <source>
        <dbReference type="Proteomes" id="UP000005384"/>
    </source>
</evidence>
<name>G5ICC8_9FIRM</name>
<dbReference type="OrthoDB" id="2048899at2"/>
<dbReference type="HOGENOM" id="CLU_128085_0_0_9"/>